<keyword evidence="2" id="KW-1185">Reference proteome</keyword>
<dbReference type="RefSeq" id="WP_320378456.1">
    <property type="nucleotide sequence ID" value="NZ_JAWDIQ010000001.1"/>
</dbReference>
<reference evidence="1 2" key="1">
    <citation type="submission" date="2023-10" db="EMBL/GenBank/DDBJ databases">
        <title>Virgibacillus soli CC-YMP-6 genome.</title>
        <authorList>
            <person name="Miliotis G."/>
            <person name="Sengupta P."/>
            <person name="Hameed A."/>
            <person name="Chuvochina M."/>
            <person name="Mcdonagh F."/>
            <person name="Simpson A.C."/>
            <person name="Singh N.K."/>
            <person name="Rekha P.D."/>
            <person name="Raman K."/>
            <person name="Hugenholtz P."/>
            <person name="Venkateswaran K."/>
        </authorList>
    </citation>
    <scope>NUCLEOTIDE SEQUENCE [LARGE SCALE GENOMIC DNA]</scope>
    <source>
        <strain evidence="1 2">CC-YMP-6</strain>
    </source>
</reference>
<evidence type="ECO:0000313" key="1">
    <source>
        <dbReference type="EMBL" id="MDY0407661.1"/>
    </source>
</evidence>
<accession>A0ABU5CMR5</accession>
<dbReference type="Gene3D" id="3.40.50.300">
    <property type="entry name" value="P-loop containing nucleotide triphosphate hydrolases"/>
    <property type="match status" value="1"/>
</dbReference>
<protein>
    <recommendedName>
        <fullName evidence="3">ATPase dynein-related AAA domain-containing protein</fullName>
    </recommendedName>
</protein>
<gene>
    <name evidence="1" type="ORF">RWD45_02375</name>
</gene>
<organism evidence="1 2">
    <name type="scientific">Paracerasibacillus soli</name>
    <dbReference type="NCBI Taxonomy" id="480284"/>
    <lineage>
        <taxon>Bacteria</taxon>
        <taxon>Bacillati</taxon>
        <taxon>Bacillota</taxon>
        <taxon>Bacilli</taxon>
        <taxon>Bacillales</taxon>
        <taxon>Bacillaceae</taxon>
        <taxon>Paracerasibacillus</taxon>
    </lineage>
</organism>
<dbReference type="SUPFAM" id="SSF52540">
    <property type="entry name" value="P-loop containing nucleoside triphosphate hydrolases"/>
    <property type="match status" value="1"/>
</dbReference>
<evidence type="ECO:0008006" key="3">
    <source>
        <dbReference type="Google" id="ProtNLM"/>
    </source>
</evidence>
<dbReference type="EMBL" id="JAWDIQ010000001">
    <property type="protein sequence ID" value="MDY0407661.1"/>
    <property type="molecule type" value="Genomic_DNA"/>
</dbReference>
<dbReference type="Proteomes" id="UP001275315">
    <property type="component" value="Unassembled WGS sequence"/>
</dbReference>
<dbReference type="InterPro" id="IPR027417">
    <property type="entry name" value="P-loop_NTPase"/>
</dbReference>
<comment type="caution">
    <text evidence="1">The sequence shown here is derived from an EMBL/GenBank/DDBJ whole genome shotgun (WGS) entry which is preliminary data.</text>
</comment>
<proteinExistence type="predicted"/>
<sequence length="368" mass="42180">MEYLLENAAFRGLYFNKEELYSFHTSVKTNLLSIIGGMSGTGKSQLAKLYGETMGLEFGRQLLMIPVSPSYHEPNDVLGYLNPTNGVYYESETGLVSLLLDAEKNQDEIYMIIFDEMNLSQVEHWFSPFISLLEIEEENRYLPLFNDNSYCVNNKYKSKVKIGNNIIFVGTVNFDETTKDFSDRLLDRTNVITPFKLSFAEAANIINIEKHESDKLKTFKFDARTYRNELMQDDKHYLTVLSNEEINILDELHQLIHHNNKQKGVSFRVAIGISKFLASIPVNRKGEPLINRSQAFDMQVAQRVLTKIKGLESYVEPLVGIYRNGEYKPGSISELFQSEASQKVSSFERSLQLLNSKAKELMLYGYAN</sequence>
<evidence type="ECO:0000313" key="2">
    <source>
        <dbReference type="Proteomes" id="UP001275315"/>
    </source>
</evidence>
<name>A0ABU5CMR5_9BACI</name>